<comment type="caution">
    <text evidence="1">The sequence shown here is derived from an EMBL/GenBank/DDBJ whole genome shotgun (WGS) entry which is preliminary data.</text>
</comment>
<sequence>MTAHHAATSTATRASGRHMVDHIFERDGSFRGRVRTGCVAFGAEELTSTDVTTAIWSPKASSGAGFALHPLGMRFPKLGSRLV</sequence>
<protein>
    <submittedName>
        <fullName evidence="1">Uncharacterized protein</fullName>
    </submittedName>
</protein>
<proteinExistence type="predicted"/>
<accession>A0A917VQ72</accession>
<reference evidence="1" key="2">
    <citation type="submission" date="2020-09" db="EMBL/GenBank/DDBJ databases">
        <authorList>
            <person name="Sun Q."/>
            <person name="Zhou Y."/>
        </authorList>
    </citation>
    <scope>NUCLEOTIDE SEQUENCE</scope>
    <source>
        <strain evidence="1">CGMCC 4.3508</strain>
    </source>
</reference>
<dbReference type="Proteomes" id="UP000638263">
    <property type="component" value="Unassembled WGS sequence"/>
</dbReference>
<evidence type="ECO:0000313" key="2">
    <source>
        <dbReference type="Proteomes" id="UP000638263"/>
    </source>
</evidence>
<dbReference type="AlphaFoldDB" id="A0A917VQ72"/>
<organism evidence="1 2">
    <name type="scientific">Nocardia jinanensis</name>
    <dbReference type="NCBI Taxonomy" id="382504"/>
    <lineage>
        <taxon>Bacteria</taxon>
        <taxon>Bacillati</taxon>
        <taxon>Actinomycetota</taxon>
        <taxon>Actinomycetes</taxon>
        <taxon>Mycobacteriales</taxon>
        <taxon>Nocardiaceae</taxon>
        <taxon>Nocardia</taxon>
    </lineage>
</organism>
<keyword evidence="2" id="KW-1185">Reference proteome</keyword>
<evidence type="ECO:0000313" key="1">
    <source>
        <dbReference type="EMBL" id="GGL03393.1"/>
    </source>
</evidence>
<gene>
    <name evidence="1" type="ORF">GCM10011588_17580</name>
</gene>
<name>A0A917VQ72_9NOCA</name>
<reference evidence="1" key="1">
    <citation type="journal article" date="2014" name="Int. J. Syst. Evol. Microbiol.">
        <title>Complete genome sequence of Corynebacterium casei LMG S-19264T (=DSM 44701T), isolated from a smear-ripened cheese.</title>
        <authorList>
            <consortium name="US DOE Joint Genome Institute (JGI-PGF)"/>
            <person name="Walter F."/>
            <person name="Albersmeier A."/>
            <person name="Kalinowski J."/>
            <person name="Ruckert C."/>
        </authorList>
    </citation>
    <scope>NUCLEOTIDE SEQUENCE</scope>
    <source>
        <strain evidence="1">CGMCC 4.3508</strain>
    </source>
</reference>
<dbReference type="EMBL" id="BMMH01000002">
    <property type="protein sequence ID" value="GGL03393.1"/>
    <property type="molecule type" value="Genomic_DNA"/>
</dbReference>